<dbReference type="OrthoDB" id="2216648at2"/>
<feature type="region of interest" description="Disordered" evidence="1">
    <location>
        <begin position="21"/>
        <end position="77"/>
    </location>
</feature>
<proteinExistence type="predicted"/>
<reference evidence="2 3" key="1">
    <citation type="submission" date="2019-09" db="EMBL/GenBank/DDBJ databases">
        <title>Phylogeny of genus Pseudoclavibacter and closely related genus.</title>
        <authorList>
            <person name="Li Y."/>
        </authorList>
    </citation>
    <scope>NUCLEOTIDE SEQUENCE [LARGE SCALE GENOMIC DNA]</scope>
    <source>
        <strain evidence="2 3">THG-MD12</strain>
    </source>
</reference>
<comment type="caution">
    <text evidence="2">The sequence shown here is derived from an EMBL/GenBank/DDBJ whole genome shotgun (WGS) entry which is preliminary data.</text>
</comment>
<evidence type="ECO:0000313" key="2">
    <source>
        <dbReference type="EMBL" id="KAB1637250.1"/>
    </source>
</evidence>
<evidence type="ECO:0000313" key="3">
    <source>
        <dbReference type="Proteomes" id="UP000490386"/>
    </source>
</evidence>
<gene>
    <name evidence="2" type="ORF">F8O03_13300</name>
</gene>
<keyword evidence="3" id="KW-1185">Reference proteome</keyword>
<name>A0A7J5B061_9MICO</name>
<accession>A0A7J5B061</accession>
<dbReference type="Pfam" id="PF15598">
    <property type="entry name" value="Imm61"/>
    <property type="match status" value="2"/>
</dbReference>
<evidence type="ECO:0000256" key="1">
    <source>
        <dbReference type="SAM" id="MobiDB-lite"/>
    </source>
</evidence>
<feature type="compositionally biased region" description="Basic and acidic residues" evidence="1">
    <location>
        <begin position="45"/>
        <end position="65"/>
    </location>
</feature>
<dbReference type="AlphaFoldDB" id="A0A7J5B061"/>
<sequence length="578" mass="62667">MEERRRGDHVQTVSLSILIQALSGNDESTPVRRGPRCSPPSSNPHTDRLAPRPQVRETDGFRDEGGSETDAPPTRSCIDHIASRGRVNPSDEPRLQALEARWGRVDPAGFPRPGHATVACVTLLNALGPSSMFAEFIGLAGYAVGSDDEDVEVWSRGGEERHRVRSSDAGYLVAGASRSGSYVTEFQASRLEDVERYLTFLIGNASVRGTRGFGLLATSTQPALAAGTESATDGKGNVRLWSVADPSRTVIFLRGVPWEPRTFSHLMAVPLGTLRRALLDPHGSPVFDVGQPQVNPPVVLSWSPEWLFSTAFREFVALGGAEVTARGDTVLVGDFETGYEVSDADGWWCVRRYSRGLHDTRMRARGAEDVERYLLLQFGPAARHAPQLRLPLLVEPAPPVEIAEGLRFEPVAPGWVSVRGTDGSERGIEIADAGITAARDARDFTHLLRSTPQEIRESYLDAAGSPALSPILVPVSRGDAVPPSVDWGRLSASDRRLADSGFRLFCSLNEKRGKVFDDPVSAAPFDGGVAVFRSIRGGGMILVAHDGSVLYRSSSYSFERALDEFREGQRTPLDSFGG</sequence>
<dbReference type="Proteomes" id="UP000490386">
    <property type="component" value="Unassembled WGS sequence"/>
</dbReference>
<dbReference type="InterPro" id="IPR028953">
    <property type="entry name" value="Imm_IFT-like"/>
</dbReference>
<dbReference type="EMBL" id="WBJX01000004">
    <property type="protein sequence ID" value="KAB1637250.1"/>
    <property type="molecule type" value="Genomic_DNA"/>
</dbReference>
<organism evidence="2 3">
    <name type="scientific">Pseudoclavibacter terrae</name>
    <dbReference type="NCBI Taxonomy" id="1530195"/>
    <lineage>
        <taxon>Bacteria</taxon>
        <taxon>Bacillati</taxon>
        <taxon>Actinomycetota</taxon>
        <taxon>Actinomycetes</taxon>
        <taxon>Micrococcales</taxon>
        <taxon>Microbacteriaceae</taxon>
        <taxon>Pseudoclavibacter</taxon>
    </lineage>
</organism>
<protein>
    <submittedName>
        <fullName evidence="2">Uncharacterized protein</fullName>
    </submittedName>
</protein>